<dbReference type="GO" id="GO:0055085">
    <property type="term" value="P:transmembrane transport"/>
    <property type="evidence" value="ECO:0007669"/>
    <property type="project" value="UniProtKB-ARBA"/>
</dbReference>
<dbReference type="InterPro" id="IPR003439">
    <property type="entry name" value="ABC_transporter-like_ATP-bd"/>
</dbReference>
<dbReference type="NCBIfam" id="NF007739">
    <property type="entry name" value="PRK10419.1"/>
    <property type="match status" value="2"/>
</dbReference>
<keyword evidence="4" id="KW-0547">Nucleotide-binding</keyword>
<dbReference type="PROSITE" id="PS00211">
    <property type="entry name" value="ABC_TRANSPORTER_1"/>
    <property type="match status" value="2"/>
</dbReference>
<dbReference type="Pfam" id="PF08352">
    <property type="entry name" value="oligo_HPY"/>
    <property type="match status" value="2"/>
</dbReference>
<evidence type="ECO:0000313" key="7">
    <source>
        <dbReference type="EMBL" id="MXN46435.1"/>
    </source>
</evidence>
<dbReference type="OrthoDB" id="9784450at2"/>
<dbReference type="InterPro" id="IPR027417">
    <property type="entry name" value="P-loop_NTPase"/>
</dbReference>
<dbReference type="GO" id="GO:0005886">
    <property type="term" value="C:plasma membrane"/>
    <property type="evidence" value="ECO:0007669"/>
    <property type="project" value="UniProtKB-SubCell"/>
</dbReference>
<evidence type="ECO:0000313" key="8">
    <source>
        <dbReference type="Proteomes" id="UP000435802"/>
    </source>
</evidence>
<feature type="domain" description="ABC transporter" evidence="6">
    <location>
        <begin position="11"/>
        <end position="260"/>
    </location>
</feature>
<dbReference type="RefSeq" id="WP_160859973.1">
    <property type="nucleotide sequence ID" value="NZ_WUMK01000005.1"/>
</dbReference>
<dbReference type="InterPro" id="IPR013563">
    <property type="entry name" value="Oligopep_ABC_C"/>
</dbReference>
<dbReference type="CDD" id="cd03257">
    <property type="entry name" value="ABC_NikE_OppD_transporters"/>
    <property type="match status" value="2"/>
</dbReference>
<dbReference type="NCBIfam" id="NF008453">
    <property type="entry name" value="PRK11308.1"/>
    <property type="match status" value="2"/>
</dbReference>
<dbReference type="GO" id="GO:0005524">
    <property type="term" value="F:ATP binding"/>
    <property type="evidence" value="ECO:0007669"/>
    <property type="project" value="UniProtKB-KW"/>
</dbReference>
<dbReference type="GO" id="GO:0016887">
    <property type="term" value="F:ATP hydrolysis activity"/>
    <property type="evidence" value="ECO:0007669"/>
    <property type="project" value="InterPro"/>
</dbReference>
<dbReference type="PANTHER" id="PTHR43776">
    <property type="entry name" value="TRANSPORT ATP-BINDING PROTEIN"/>
    <property type="match status" value="1"/>
</dbReference>
<keyword evidence="8" id="KW-1185">Reference proteome</keyword>
<dbReference type="Proteomes" id="UP000435802">
    <property type="component" value="Unassembled WGS sequence"/>
</dbReference>
<comment type="similarity">
    <text evidence="2">Belongs to the ABC transporter superfamily.</text>
</comment>
<comment type="subcellular location">
    <subcellularLocation>
        <location evidence="1">Cell inner membrane</location>
        <topology evidence="1">Peripheral membrane protein</topology>
    </subcellularLocation>
</comment>
<dbReference type="SMART" id="SM00382">
    <property type="entry name" value="AAA"/>
    <property type="match status" value="2"/>
</dbReference>
<feature type="domain" description="ABC transporter" evidence="6">
    <location>
        <begin position="282"/>
        <end position="531"/>
    </location>
</feature>
<gene>
    <name evidence="7" type="ORF">GR138_14655</name>
</gene>
<evidence type="ECO:0000256" key="5">
    <source>
        <dbReference type="ARBA" id="ARBA00022840"/>
    </source>
</evidence>
<dbReference type="InterPro" id="IPR050319">
    <property type="entry name" value="ABC_transp_ATP-bind"/>
</dbReference>
<evidence type="ECO:0000259" key="6">
    <source>
        <dbReference type="PROSITE" id="PS50893"/>
    </source>
</evidence>
<evidence type="ECO:0000256" key="2">
    <source>
        <dbReference type="ARBA" id="ARBA00005417"/>
    </source>
</evidence>
<dbReference type="AlphaFoldDB" id="A0A6N8SBI8"/>
<evidence type="ECO:0000256" key="4">
    <source>
        <dbReference type="ARBA" id="ARBA00022741"/>
    </source>
</evidence>
<dbReference type="InterPro" id="IPR017871">
    <property type="entry name" value="ABC_transporter-like_CS"/>
</dbReference>
<reference evidence="7 8" key="1">
    <citation type="submission" date="2019-12" db="EMBL/GenBank/DDBJ databases">
        <title>Shinella kummerowiae sp. nov., a symbiotic bacterium isolated from root nodules of the herbal legume Kummerowia stipulacea.</title>
        <authorList>
            <person name="Gao J."/>
        </authorList>
    </citation>
    <scope>NUCLEOTIDE SEQUENCE [LARGE SCALE GENOMIC DNA]</scope>
    <source>
        <strain evidence="7 8">CCBAU 25048</strain>
    </source>
</reference>
<organism evidence="7 8">
    <name type="scientific">Shinella kummerowiae</name>
    <dbReference type="NCBI Taxonomy" id="417745"/>
    <lineage>
        <taxon>Bacteria</taxon>
        <taxon>Pseudomonadati</taxon>
        <taxon>Pseudomonadota</taxon>
        <taxon>Alphaproteobacteria</taxon>
        <taxon>Hyphomicrobiales</taxon>
        <taxon>Rhizobiaceae</taxon>
        <taxon>Shinella</taxon>
    </lineage>
</organism>
<name>A0A6N8SBI8_9HYPH</name>
<evidence type="ECO:0000256" key="3">
    <source>
        <dbReference type="ARBA" id="ARBA00022448"/>
    </source>
</evidence>
<sequence length="560" mass="60522">MAGTKETATVLSVEKLSVRMGATGPTVVDGLNFTLPAGEMLALVGESGSGKTMAARSILGLLPPPFAVTADSRIHFHGTELTTLPPAGLRGIRGAKIGMVFQEPMVSLNPAMTIGRQMAEGLALHHKLGKHEIRDRSLAMLERIRIQDPARCLAAYPHEFSGGMRQRIMLASVMLLKPALLIADEPTTALDTLIQRDVLDLMVELTQENETAVLLISHDLGMVSHYVRSVVVMHKGKAVEQGEAAEVLHAPKHDYTRRLVDALPRRSAGGGRSVSASAEPLITLKDIVIDYPGRPKLFGKTAGKRAVHGVDLTINRGETLALVGASGSGKTTLGRAIVGLVTPSEGAMDFRGAPLAYGRDAASRTLRQQIQIVFQDPYSSLDPRQRIADLVEEPLKLDPGMDGAQRRARVKEVFAEVGLAPELAERFPHQLSGGQRQRVAIARAIVGRPAFVVADEPVSALDMTVQKQILKLFRDLQARYGFACLFVSHDLGAVEQVADRVAVMENGRIVEIGTRDDVFDRPQHVYTRRLLDAAMLLDRTFTGASSRVLQHPVLPSAAAL</sequence>
<dbReference type="EMBL" id="WUMK01000005">
    <property type="protein sequence ID" value="MXN46435.1"/>
    <property type="molecule type" value="Genomic_DNA"/>
</dbReference>
<protein>
    <submittedName>
        <fullName evidence="7">Dipeptide ABC transporter ATP-binding protein</fullName>
    </submittedName>
</protein>
<accession>A0A6N8SBI8</accession>
<dbReference type="Pfam" id="PF00005">
    <property type="entry name" value="ABC_tran"/>
    <property type="match status" value="2"/>
</dbReference>
<evidence type="ECO:0000256" key="1">
    <source>
        <dbReference type="ARBA" id="ARBA00004417"/>
    </source>
</evidence>
<dbReference type="GO" id="GO:0015833">
    <property type="term" value="P:peptide transport"/>
    <property type="evidence" value="ECO:0007669"/>
    <property type="project" value="InterPro"/>
</dbReference>
<dbReference type="PROSITE" id="PS50893">
    <property type="entry name" value="ABC_TRANSPORTER_2"/>
    <property type="match status" value="2"/>
</dbReference>
<keyword evidence="5 7" id="KW-0067">ATP-binding</keyword>
<keyword evidence="3" id="KW-0813">Transport</keyword>
<dbReference type="InterPro" id="IPR003593">
    <property type="entry name" value="AAA+_ATPase"/>
</dbReference>
<dbReference type="Gene3D" id="3.40.50.300">
    <property type="entry name" value="P-loop containing nucleotide triphosphate hydrolases"/>
    <property type="match status" value="2"/>
</dbReference>
<proteinExistence type="inferred from homology"/>
<dbReference type="SUPFAM" id="SSF52540">
    <property type="entry name" value="P-loop containing nucleoside triphosphate hydrolases"/>
    <property type="match status" value="2"/>
</dbReference>
<comment type="caution">
    <text evidence="7">The sequence shown here is derived from an EMBL/GenBank/DDBJ whole genome shotgun (WGS) entry which is preliminary data.</text>
</comment>